<proteinExistence type="predicted"/>
<dbReference type="STRING" id="1314777.A0A164Y6S3"/>
<organism evidence="3 4">
    <name type="scientific">Sistotremastrum niveocremeum HHB9708</name>
    <dbReference type="NCBI Taxonomy" id="1314777"/>
    <lineage>
        <taxon>Eukaryota</taxon>
        <taxon>Fungi</taxon>
        <taxon>Dikarya</taxon>
        <taxon>Basidiomycota</taxon>
        <taxon>Agaricomycotina</taxon>
        <taxon>Agaricomycetes</taxon>
        <taxon>Sistotremastrales</taxon>
        <taxon>Sistotremastraceae</taxon>
        <taxon>Sertulicium</taxon>
        <taxon>Sertulicium niveocremeum</taxon>
    </lineage>
</organism>
<keyword evidence="4" id="KW-1185">Reference proteome</keyword>
<evidence type="ECO:0000256" key="2">
    <source>
        <dbReference type="SAM" id="Phobius"/>
    </source>
</evidence>
<feature type="transmembrane region" description="Helical" evidence="2">
    <location>
        <begin position="126"/>
        <end position="146"/>
    </location>
</feature>
<dbReference type="AlphaFoldDB" id="A0A164Y6S3"/>
<reference evidence="3 4" key="1">
    <citation type="journal article" date="2016" name="Mol. Biol. Evol.">
        <title>Comparative Genomics of Early-Diverging Mushroom-Forming Fungi Provides Insights into the Origins of Lignocellulose Decay Capabilities.</title>
        <authorList>
            <person name="Nagy L.G."/>
            <person name="Riley R."/>
            <person name="Tritt A."/>
            <person name="Adam C."/>
            <person name="Daum C."/>
            <person name="Floudas D."/>
            <person name="Sun H."/>
            <person name="Yadav J.S."/>
            <person name="Pangilinan J."/>
            <person name="Larsson K.H."/>
            <person name="Matsuura K."/>
            <person name="Barry K."/>
            <person name="Labutti K."/>
            <person name="Kuo R."/>
            <person name="Ohm R.A."/>
            <person name="Bhattacharya S.S."/>
            <person name="Shirouzu T."/>
            <person name="Yoshinaga Y."/>
            <person name="Martin F.M."/>
            <person name="Grigoriev I.V."/>
            <person name="Hibbett D.S."/>
        </authorList>
    </citation>
    <scope>NUCLEOTIDE SEQUENCE [LARGE SCALE GENOMIC DNA]</scope>
    <source>
        <strain evidence="3 4">HHB9708</strain>
    </source>
</reference>
<keyword evidence="2" id="KW-1133">Transmembrane helix</keyword>
<feature type="transmembrane region" description="Helical" evidence="2">
    <location>
        <begin position="244"/>
        <end position="264"/>
    </location>
</feature>
<sequence>MAPFPLDKAELVSLFVESVLAGIFAVLFVTTIYVLLQRRSNGRLNKPMFIAAIAMFVIVQLHVSFNFARMVDAFITYRDNNGTIAYLGDQPRAKNMVKSTLLNIQISLGDSLLAYRCWIVWRSWKIVALPATLAVGSVVTGVGVLVGLHNLGSGGAVFRVDLSHWIYGELIVTFLNNVICTALIAYKIYSVERRAHSRVEGRSLVPLIRILAESGALAAAASMTTLICYAAGSNSQIIVLDSMAPISAIAFTLIIVRAGLVSTFESSTGPSGRHHPISRGADHTTATAVSRNNYPLQPVAVQITRVQHTDTGSMDKIESHSPSSTYGESFLPNASGKDSHKWNSDLDD</sequence>
<protein>
    <submittedName>
        <fullName evidence="3">Uncharacterized protein</fullName>
    </submittedName>
</protein>
<feature type="transmembrane region" description="Helical" evidence="2">
    <location>
        <begin position="166"/>
        <end position="189"/>
    </location>
</feature>
<feature type="transmembrane region" description="Helical" evidence="2">
    <location>
        <begin position="12"/>
        <end position="36"/>
    </location>
</feature>
<evidence type="ECO:0000256" key="1">
    <source>
        <dbReference type="SAM" id="MobiDB-lite"/>
    </source>
</evidence>
<name>A0A164Y6S3_9AGAM</name>
<dbReference type="EMBL" id="KV419398">
    <property type="protein sequence ID" value="KZS96635.1"/>
    <property type="molecule type" value="Genomic_DNA"/>
</dbReference>
<evidence type="ECO:0000313" key="4">
    <source>
        <dbReference type="Proteomes" id="UP000076722"/>
    </source>
</evidence>
<keyword evidence="2" id="KW-0472">Membrane</keyword>
<evidence type="ECO:0000313" key="3">
    <source>
        <dbReference type="EMBL" id="KZS96635.1"/>
    </source>
</evidence>
<dbReference type="Proteomes" id="UP000076722">
    <property type="component" value="Unassembled WGS sequence"/>
</dbReference>
<feature type="region of interest" description="Disordered" evidence="1">
    <location>
        <begin position="311"/>
        <end position="348"/>
    </location>
</feature>
<feature type="transmembrane region" description="Helical" evidence="2">
    <location>
        <begin position="48"/>
        <end position="68"/>
    </location>
</feature>
<accession>A0A164Y6S3</accession>
<gene>
    <name evidence="3" type="ORF">SISNIDRAFT_482433</name>
</gene>
<feature type="transmembrane region" description="Helical" evidence="2">
    <location>
        <begin position="210"/>
        <end position="232"/>
    </location>
</feature>
<feature type="compositionally biased region" description="Basic and acidic residues" evidence="1">
    <location>
        <begin position="337"/>
        <end position="348"/>
    </location>
</feature>
<keyword evidence="2" id="KW-0812">Transmembrane</keyword>
<dbReference type="OrthoDB" id="3354175at2759"/>